<organism evidence="2 3">
    <name type="scientific">Quercus suber</name>
    <name type="common">Cork oak</name>
    <dbReference type="NCBI Taxonomy" id="58331"/>
    <lineage>
        <taxon>Eukaryota</taxon>
        <taxon>Viridiplantae</taxon>
        <taxon>Streptophyta</taxon>
        <taxon>Embryophyta</taxon>
        <taxon>Tracheophyta</taxon>
        <taxon>Spermatophyta</taxon>
        <taxon>Magnoliopsida</taxon>
        <taxon>eudicotyledons</taxon>
        <taxon>Gunneridae</taxon>
        <taxon>Pentapetalae</taxon>
        <taxon>rosids</taxon>
        <taxon>fabids</taxon>
        <taxon>Fagales</taxon>
        <taxon>Fagaceae</taxon>
        <taxon>Quercus</taxon>
    </lineage>
</organism>
<sequence>MVATPPNYLKVNFDGATFKEIGKAGIGVVIRDSQGQVIASLSKQVDLSFSSGMVEAQAAARAMAFAGNRVHMDRLNGSAPLMIVSDLDSTMPITVMILCFVLNGEVAYKLQEIEE</sequence>
<dbReference type="GO" id="GO:0004523">
    <property type="term" value="F:RNA-DNA hybrid ribonuclease activity"/>
    <property type="evidence" value="ECO:0007669"/>
    <property type="project" value="InterPro"/>
</dbReference>
<dbReference type="PANTHER" id="PTHR47074">
    <property type="entry name" value="BNAC02G40300D PROTEIN"/>
    <property type="match status" value="1"/>
</dbReference>
<proteinExistence type="predicted"/>
<dbReference type="Pfam" id="PF13456">
    <property type="entry name" value="RVT_3"/>
    <property type="match status" value="1"/>
</dbReference>
<dbReference type="InterPro" id="IPR036397">
    <property type="entry name" value="RNaseH_sf"/>
</dbReference>
<dbReference type="InterPro" id="IPR002156">
    <property type="entry name" value="RNaseH_domain"/>
</dbReference>
<dbReference type="InterPro" id="IPR052929">
    <property type="entry name" value="RNase_H-like_EbsB-rel"/>
</dbReference>
<protein>
    <recommendedName>
        <fullName evidence="1">RNase H type-1 domain-containing protein</fullName>
    </recommendedName>
</protein>
<dbReference type="Proteomes" id="UP000237347">
    <property type="component" value="Unassembled WGS sequence"/>
</dbReference>
<comment type="caution">
    <text evidence="2">The sequence shown here is derived from an EMBL/GenBank/DDBJ whole genome shotgun (WGS) entry which is preliminary data.</text>
</comment>
<evidence type="ECO:0000313" key="3">
    <source>
        <dbReference type="Proteomes" id="UP000237347"/>
    </source>
</evidence>
<dbReference type="GO" id="GO:0003676">
    <property type="term" value="F:nucleic acid binding"/>
    <property type="evidence" value="ECO:0007669"/>
    <property type="project" value="InterPro"/>
</dbReference>
<evidence type="ECO:0000259" key="1">
    <source>
        <dbReference type="Pfam" id="PF13456"/>
    </source>
</evidence>
<keyword evidence="3" id="KW-1185">Reference proteome</keyword>
<dbReference type="Gene3D" id="3.30.420.10">
    <property type="entry name" value="Ribonuclease H-like superfamily/Ribonuclease H"/>
    <property type="match status" value="1"/>
</dbReference>
<dbReference type="EMBL" id="PKMF04000457">
    <property type="protein sequence ID" value="KAK7830719.1"/>
    <property type="molecule type" value="Genomic_DNA"/>
</dbReference>
<name>A0AAW0JUM1_QUESU</name>
<accession>A0AAW0JUM1</accession>
<dbReference type="SUPFAM" id="SSF53098">
    <property type="entry name" value="Ribonuclease H-like"/>
    <property type="match status" value="1"/>
</dbReference>
<dbReference type="InterPro" id="IPR012337">
    <property type="entry name" value="RNaseH-like_sf"/>
</dbReference>
<reference evidence="2 3" key="1">
    <citation type="journal article" date="2018" name="Sci. Data">
        <title>The draft genome sequence of cork oak.</title>
        <authorList>
            <person name="Ramos A.M."/>
            <person name="Usie A."/>
            <person name="Barbosa P."/>
            <person name="Barros P.M."/>
            <person name="Capote T."/>
            <person name="Chaves I."/>
            <person name="Simoes F."/>
            <person name="Abreu I."/>
            <person name="Carrasquinho I."/>
            <person name="Faro C."/>
            <person name="Guimaraes J.B."/>
            <person name="Mendonca D."/>
            <person name="Nobrega F."/>
            <person name="Rodrigues L."/>
            <person name="Saibo N.J.M."/>
            <person name="Varela M.C."/>
            <person name="Egas C."/>
            <person name="Matos J."/>
            <person name="Miguel C.M."/>
            <person name="Oliveira M.M."/>
            <person name="Ricardo C.P."/>
            <person name="Goncalves S."/>
        </authorList>
    </citation>
    <scope>NUCLEOTIDE SEQUENCE [LARGE SCALE GENOMIC DNA]</scope>
    <source>
        <strain evidence="3">cv. HL8</strain>
    </source>
</reference>
<evidence type="ECO:0000313" key="2">
    <source>
        <dbReference type="EMBL" id="KAK7830719.1"/>
    </source>
</evidence>
<dbReference type="AlphaFoldDB" id="A0AAW0JUM1"/>
<feature type="domain" description="RNase H type-1" evidence="1">
    <location>
        <begin position="12"/>
        <end position="69"/>
    </location>
</feature>
<dbReference type="PANTHER" id="PTHR47074:SF48">
    <property type="entry name" value="POLYNUCLEOTIDYL TRANSFERASE, RIBONUCLEASE H-LIKE SUPERFAMILY PROTEIN"/>
    <property type="match status" value="1"/>
</dbReference>
<gene>
    <name evidence="2" type="ORF">CFP56_027986</name>
</gene>